<organism evidence="1 2">
    <name type="scientific">Mesorhizobium alhagi CCNWXJ12-2</name>
    <dbReference type="NCBI Taxonomy" id="1107882"/>
    <lineage>
        <taxon>Bacteria</taxon>
        <taxon>Pseudomonadati</taxon>
        <taxon>Pseudomonadota</taxon>
        <taxon>Alphaproteobacteria</taxon>
        <taxon>Hyphomicrobiales</taxon>
        <taxon>Phyllobacteriaceae</taxon>
        <taxon>Allomesorhizobium</taxon>
    </lineage>
</organism>
<accession>H0HQU6</accession>
<dbReference type="Proteomes" id="UP000003250">
    <property type="component" value="Unassembled WGS sequence"/>
</dbReference>
<protein>
    <submittedName>
        <fullName evidence="1">Uncharacterized protein</fullName>
    </submittedName>
</protein>
<name>H0HQU6_9HYPH</name>
<dbReference type="PATRIC" id="fig|1107882.3.peg.2474"/>
<dbReference type="OrthoDB" id="5464931at2"/>
<gene>
    <name evidence="1" type="ORF">MAXJ12_12632</name>
</gene>
<dbReference type="RefSeq" id="WP_008836156.1">
    <property type="nucleotide sequence ID" value="NZ_AHAM01000096.1"/>
</dbReference>
<evidence type="ECO:0000313" key="2">
    <source>
        <dbReference type="Proteomes" id="UP000003250"/>
    </source>
</evidence>
<reference evidence="1 2" key="1">
    <citation type="journal article" date="2012" name="J. Bacteriol.">
        <title>Draft Genome Sequence of Mesorhizobium alhagi CCNWXJ12-2T, a Novel Salt-Resistant Species Isolated from the Desert of Northwestern China.</title>
        <authorList>
            <person name="Zhou M."/>
            <person name="Chen W."/>
            <person name="Chen H."/>
            <person name="Wei G."/>
        </authorList>
    </citation>
    <scope>NUCLEOTIDE SEQUENCE [LARGE SCALE GENOMIC DNA]</scope>
    <source>
        <strain evidence="1 2">CCNWXJ12-2</strain>
    </source>
</reference>
<dbReference type="EMBL" id="AHAM01000096">
    <property type="protein sequence ID" value="EHK56910.1"/>
    <property type="molecule type" value="Genomic_DNA"/>
</dbReference>
<keyword evidence="2" id="KW-1185">Reference proteome</keyword>
<evidence type="ECO:0000313" key="1">
    <source>
        <dbReference type="EMBL" id="EHK56910.1"/>
    </source>
</evidence>
<proteinExistence type="predicted"/>
<dbReference type="AlphaFoldDB" id="H0HQU6"/>
<sequence length="140" mass="13970">MDDLYSGLNAQRVISPVAVGTTGTGKTGKIIDRKGYIGPVLFSVGYGAITSSTAVFTVTVKEGDATGALTSVADADLIGTEAGAGIAAGARASGTTMNVTKKVAYKGGKRYVQCSVKSTATAGTPVHVDAIQQAASKPAD</sequence>